<evidence type="ECO:0000256" key="3">
    <source>
        <dbReference type="ARBA" id="ARBA00022777"/>
    </source>
</evidence>
<dbReference type="PANTHER" id="PTHR43289:SF6">
    <property type="entry name" value="SERINE_THREONINE-PROTEIN KINASE NEKL-3"/>
    <property type="match status" value="1"/>
</dbReference>
<organism evidence="6 7">
    <name type="scientific">Treponema lecithinolyticum ATCC 700332</name>
    <dbReference type="NCBI Taxonomy" id="1321815"/>
    <lineage>
        <taxon>Bacteria</taxon>
        <taxon>Pseudomonadati</taxon>
        <taxon>Spirochaetota</taxon>
        <taxon>Spirochaetia</taxon>
        <taxon>Spirochaetales</taxon>
        <taxon>Treponemataceae</taxon>
        <taxon>Treponema</taxon>
    </lineage>
</organism>
<dbReference type="SUPFAM" id="SSF56112">
    <property type="entry name" value="Protein kinase-like (PK-like)"/>
    <property type="match status" value="1"/>
</dbReference>
<evidence type="ECO:0000256" key="2">
    <source>
        <dbReference type="ARBA" id="ARBA00022741"/>
    </source>
</evidence>
<keyword evidence="3 6" id="KW-0418">Kinase</keyword>
<dbReference type="PROSITE" id="PS00108">
    <property type="entry name" value="PROTEIN_KINASE_ST"/>
    <property type="match status" value="1"/>
</dbReference>
<comment type="caution">
    <text evidence="6">The sequence shown here is derived from an EMBL/GenBank/DDBJ whole genome shotgun (WGS) entry which is preliminary data.</text>
</comment>
<accession>A0ABN0P3J9</accession>
<evidence type="ECO:0000256" key="4">
    <source>
        <dbReference type="ARBA" id="ARBA00022840"/>
    </source>
</evidence>
<evidence type="ECO:0000259" key="5">
    <source>
        <dbReference type="PROSITE" id="PS50011"/>
    </source>
</evidence>
<name>A0ABN0P3J9_TRELE</name>
<dbReference type="InterPro" id="IPR008271">
    <property type="entry name" value="Ser/Thr_kinase_AS"/>
</dbReference>
<dbReference type="CDD" id="cd14014">
    <property type="entry name" value="STKc_PknB_like"/>
    <property type="match status" value="1"/>
</dbReference>
<evidence type="ECO:0000313" key="6">
    <source>
        <dbReference type="EMBL" id="ERJ94528.1"/>
    </source>
</evidence>
<dbReference type="InterPro" id="IPR000719">
    <property type="entry name" value="Prot_kinase_dom"/>
</dbReference>
<dbReference type="GO" id="GO:0016301">
    <property type="term" value="F:kinase activity"/>
    <property type="evidence" value="ECO:0007669"/>
    <property type="project" value="UniProtKB-KW"/>
</dbReference>
<keyword evidence="2" id="KW-0547">Nucleotide-binding</keyword>
<sequence>MPVNPDRIGKYKIESVVARGGMGLVYLAVHPTLKRKVIIKKLRIRGNTAVLERFKREAQILLDLQHVNIVHMFDYFTEGPFHYIVLEYIDGMALDKLIAKRKRLSWQLAFLIVRDACKALSYAHKKTIVHRDIKPGNILMSKRGAIKLADFGIAFSERTGESGEGTDESKTVVSNAATVSDKTLYAASSEEDVYAGTELDERTVTLGTPAYMPPEQFTDSNSVDSRADIYAMGVMLYEMITGVKPFGNSMNSDTLLRIKTGRCIAPEKLEKKLPFGVARIIRKMMAAKVSRRYRSAAAVLKALNAKLKRYDQRELRVSMVKLMLFPQYSEPALYESKYKKHYKRMAISAAVCAALLLIGVCWHKGYIHRTLLRPWYTPLELTLKIPASASVNPDLPVGAFFFYNDNDLIPEVPYSRRFFYKKHETSSSNLYTIKPLSLRPGKYRIKIAAGPYVWWRSVNITRKKAEIYVDFSSKTGRPLSIRTEARDLKTGANISASTEFFVWSAGSWIPIQDINKNGLTGAKVWKIKAQKTGYKSEIFSLRIEWYQEDLFISALLQPE</sequence>
<evidence type="ECO:0000313" key="7">
    <source>
        <dbReference type="Proteomes" id="UP000016649"/>
    </source>
</evidence>
<dbReference type="Gene3D" id="3.30.200.20">
    <property type="entry name" value="Phosphorylase Kinase, domain 1"/>
    <property type="match status" value="1"/>
</dbReference>
<dbReference type="Gene3D" id="1.10.510.10">
    <property type="entry name" value="Transferase(Phosphotransferase) domain 1"/>
    <property type="match status" value="1"/>
</dbReference>
<dbReference type="SMART" id="SM00220">
    <property type="entry name" value="S_TKc"/>
    <property type="match status" value="1"/>
</dbReference>
<dbReference type="EMBL" id="AWVH01000002">
    <property type="protein sequence ID" value="ERJ94528.1"/>
    <property type="molecule type" value="Genomic_DNA"/>
</dbReference>
<keyword evidence="7" id="KW-1185">Reference proteome</keyword>
<dbReference type="PROSITE" id="PS50011">
    <property type="entry name" value="PROTEIN_KINASE_DOM"/>
    <property type="match status" value="1"/>
</dbReference>
<dbReference type="Pfam" id="PF00069">
    <property type="entry name" value="Pkinase"/>
    <property type="match status" value="1"/>
</dbReference>
<protein>
    <submittedName>
        <fullName evidence="6">Kinase domain protein</fullName>
    </submittedName>
</protein>
<proteinExistence type="predicted"/>
<evidence type="ECO:0000256" key="1">
    <source>
        <dbReference type="ARBA" id="ARBA00022679"/>
    </source>
</evidence>
<dbReference type="PANTHER" id="PTHR43289">
    <property type="entry name" value="MITOGEN-ACTIVATED PROTEIN KINASE KINASE KINASE 20-RELATED"/>
    <property type="match status" value="1"/>
</dbReference>
<feature type="domain" description="Protein kinase" evidence="5">
    <location>
        <begin position="11"/>
        <end position="307"/>
    </location>
</feature>
<reference evidence="6 7" key="1">
    <citation type="submission" date="2013-08" db="EMBL/GenBank/DDBJ databases">
        <authorList>
            <person name="Weinstock G."/>
            <person name="Sodergren E."/>
            <person name="Wylie T."/>
            <person name="Fulton L."/>
            <person name="Fulton R."/>
            <person name="Fronick C."/>
            <person name="O'Laughlin M."/>
            <person name="Godfrey J."/>
            <person name="Miner T."/>
            <person name="Herter B."/>
            <person name="Appelbaum E."/>
            <person name="Cordes M."/>
            <person name="Lek S."/>
            <person name="Wollam A."/>
            <person name="Pepin K.H."/>
            <person name="Palsikar V.B."/>
            <person name="Mitreva M."/>
            <person name="Wilson R.K."/>
        </authorList>
    </citation>
    <scope>NUCLEOTIDE SEQUENCE [LARGE SCALE GENOMIC DNA]</scope>
    <source>
        <strain evidence="6 7">ATCC 700332</strain>
    </source>
</reference>
<gene>
    <name evidence="6" type="ORF">HMPREF9193_00062</name>
</gene>
<dbReference type="InterPro" id="IPR011009">
    <property type="entry name" value="Kinase-like_dom_sf"/>
</dbReference>
<dbReference type="RefSeq" id="WP_021686034.1">
    <property type="nucleotide sequence ID" value="NZ_KI260552.1"/>
</dbReference>
<dbReference type="Proteomes" id="UP000016649">
    <property type="component" value="Unassembled WGS sequence"/>
</dbReference>
<keyword evidence="1" id="KW-0808">Transferase</keyword>
<keyword evidence="4" id="KW-0067">ATP-binding</keyword>